<accession>A0A4Y2LMI0</accession>
<protein>
    <submittedName>
        <fullName evidence="1">Uncharacterized protein</fullName>
    </submittedName>
</protein>
<comment type="caution">
    <text evidence="1">The sequence shown here is derived from an EMBL/GenBank/DDBJ whole genome shotgun (WGS) entry which is preliminary data.</text>
</comment>
<dbReference type="AlphaFoldDB" id="A0A4Y2LMI0"/>
<dbReference type="Proteomes" id="UP000499080">
    <property type="component" value="Unassembled WGS sequence"/>
</dbReference>
<organism evidence="1 2">
    <name type="scientific">Araneus ventricosus</name>
    <name type="common">Orbweaver spider</name>
    <name type="synonym">Epeira ventricosa</name>
    <dbReference type="NCBI Taxonomy" id="182803"/>
    <lineage>
        <taxon>Eukaryota</taxon>
        <taxon>Metazoa</taxon>
        <taxon>Ecdysozoa</taxon>
        <taxon>Arthropoda</taxon>
        <taxon>Chelicerata</taxon>
        <taxon>Arachnida</taxon>
        <taxon>Araneae</taxon>
        <taxon>Araneomorphae</taxon>
        <taxon>Entelegynae</taxon>
        <taxon>Araneoidea</taxon>
        <taxon>Araneidae</taxon>
        <taxon>Araneus</taxon>
    </lineage>
</organism>
<evidence type="ECO:0000313" key="1">
    <source>
        <dbReference type="EMBL" id="GBN14756.1"/>
    </source>
</evidence>
<sequence length="125" mass="14571">MSAQMEHVGSAHFKVEGCEDRKRSVFTDECHYSTNFLPEEEVIGNSFQTFLFEFWRWLPHMPRHSEGTFRGMVKCLAISTTIALNAVRKEKSYVKVLQCWQKGRIHLLCEVYCPTAGIKTLERRV</sequence>
<evidence type="ECO:0000313" key="2">
    <source>
        <dbReference type="Proteomes" id="UP000499080"/>
    </source>
</evidence>
<reference evidence="1 2" key="1">
    <citation type="journal article" date="2019" name="Sci. Rep.">
        <title>Orb-weaving spider Araneus ventricosus genome elucidates the spidroin gene catalogue.</title>
        <authorList>
            <person name="Kono N."/>
            <person name="Nakamura H."/>
            <person name="Ohtoshi R."/>
            <person name="Moran D.A.P."/>
            <person name="Shinohara A."/>
            <person name="Yoshida Y."/>
            <person name="Fujiwara M."/>
            <person name="Mori M."/>
            <person name="Tomita M."/>
            <person name="Arakawa K."/>
        </authorList>
    </citation>
    <scope>NUCLEOTIDE SEQUENCE [LARGE SCALE GENOMIC DNA]</scope>
</reference>
<name>A0A4Y2LMI0_ARAVE</name>
<gene>
    <name evidence="1" type="ORF">AVEN_38116_1</name>
</gene>
<proteinExistence type="predicted"/>
<dbReference type="EMBL" id="BGPR01005945">
    <property type="protein sequence ID" value="GBN14756.1"/>
    <property type="molecule type" value="Genomic_DNA"/>
</dbReference>
<keyword evidence="2" id="KW-1185">Reference proteome</keyword>